<feature type="domain" description="At2g23090-like zinc-binding" evidence="3">
    <location>
        <begin position="36"/>
        <end position="71"/>
    </location>
</feature>
<accession>A0A1Y1VZS4</accession>
<feature type="compositionally biased region" description="Polar residues" evidence="1">
    <location>
        <begin position="16"/>
        <end position="25"/>
    </location>
</feature>
<dbReference type="RefSeq" id="XP_040740719.1">
    <property type="nucleotide sequence ID" value="XM_040885155.1"/>
</dbReference>
<reference evidence="4 5" key="1">
    <citation type="submission" date="2016-07" db="EMBL/GenBank/DDBJ databases">
        <title>Pervasive Adenine N6-methylation of Active Genes in Fungi.</title>
        <authorList>
            <consortium name="DOE Joint Genome Institute"/>
            <person name="Mondo S.J."/>
            <person name="Dannebaum R.O."/>
            <person name="Kuo R.C."/>
            <person name="Labutti K."/>
            <person name="Haridas S."/>
            <person name="Kuo A."/>
            <person name="Salamov A."/>
            <person name="Ahrendt S.R."/>
            <person name="Lipzen A."/>
            <person name="Sullivan W."/>
            <person name="Andreopoulos W.B."/>
            <person name="Clum A."/>
            <person name="Lindquist E."/>
            <person name="Daum C."/>
            <person name="Ramamoorthy G.K."/>
            <person name="Gryganskyi A."/>
            <person name="Culley D."/>
            <person name="Magnuson J.K."/>
            <person name="James T.Y."/>
            <person name="O'Malley M.A."/>
            <person name="Stajich J.E."/>
            <person name="Spatafora J.W."/>
            <person name="Visel A."/>
            <person name="Grigoriev I.V."/>
        </authorList>
    </citation>
    <scope>NUCLEOTIDE SEQUENCE [LARGE SCALE GENOMIC DNA]</scope>
    <source>
        <strain evidence="4 5">ATCC 12442</strain>
    </source>
</reference>
<evidence type="ECO:0000313" key="4">
    <source>
        <dbReference type="EMBL" id="ORX66760.1"/>
    </source>
</evidence>
<dbReference type="Pfam" id="PF12907">
    <property type="entry name" value="zf-met2"/>
    <property type="match status" value="1"/>
</dbReference>
<dbReference type="OrthoDB" id="370932at2759"/>
<feature type="region of interest" description="Disordered" evidence="1">
    <location>
        <begin position="1"/>
        <end position="25"/>
    </location>
</feature>
<dbReference type="SUPFAM" id="SSF118359">
    <property type="entry name" value="Expressed protein At2g23090/F21P24.15"/>
    <property type="match status" value="1"/>
</dbReference>
<organism evidence="4 5">
    <name type="scientific">Linderina pennispora</name>
    <dbReference type="NCBI Taxonomy" id="61395"/>
    <lineage>
        <taxon>Eukaryota</taxon>
        <taxon>Fungi</taxon>
        <taxon>Fungi incertae sedis</taxon>
        <taxon>Zoopagomycota</taxon>
        <taxon>Kickxellomycotina</taxon>
        <taxon>Kickxellomycetes</taxon>
        <taxon>Kickxellales</taxon>
        <taxon>Kickxellaceae</taxon>
        <taxon>Linderina</taxon>
    </lineage>
</organism>
<dbReference type="Gene3D" id="4.10.1050.10">
    <property type="entry name" value="At2g23090-like"/>
    <property type="match status" value="1"/>
</dbReference>
<comment type="caution">
    <text evidence="4">The sequence shown here is derived from an EMBL/GenBank/DDBJ whole genome shotgun (WGS) entry which is preliminary data.</text>
</comment>
<dbReference type="InterPro" id="IPR039438">
    <property type="entry name" value="At2g23090-like_Znf"/>
</dbReference>
<feature type="domain" description="Small EDRK-rich factor-like N-terminal" evidence="2">
    <location>
        <begin position="1"/>
        <end position="34"/>
    </location>
</feature>
<dbReference type="EMBL" id="MCFD01000014">
    <property type="protein sequence ID" value="ORX66760.1"/>
    <property type="molecule type" value="Genomic_DNA"/>
</dbReference>
<gene>
    <name evidence="4" type="ORF">DL89DRAFT_249089</name>
</gene>
<dbReference type="Pfam" id="PF04419">
    <property type="entry name" value="SERF-like_N"/>
    <property type="match status" value="1"/>
</dbReference>
<dbReference type="GeneID" id="63801803"/>
<evidence type="ECO:0000256" key="1">
    <source>
        <dbReference type="SAM" id="MobiDB-lite"/>
    </source>
</evidence>
<dbReference type="AlphaFoldDB" id="A0A1Y1VZS4"/>
<evidence type="ECO:0000259" key="2">
    <source>
        <dbReference type="Pfam" id="PF04419"/>
    </source>
</evidence>
<proteinExistence type="predicted"/>
<name>A0A1Y1VZS4_9FUNG</name>
<protein>
    <submittedName>
        <fullName evidence="4">DUF1909-domain-containing protein</fullName>
    </submittedName>
</protein>
<keyword evidence="5" id="KW-1185">Reference proteome</keyword>
<dbReference type="InterPro" id="IPR026939">
    <property type="entry name" value="ZNF706/At2g23090_sf"/>
</dbReference>
<dbReference type="InterPro" id="IPR007513">
    <property type="entry name" value="SERF-like_N"/>
</dbReference>
<evidence type="ECO:0000313" key="5">
    <source>
        <dbReference type="Proteomes" id="UP000193922"/>
    </source>
</evidence>
<dbReference type="PANTHER" id="PTHR33788">
    <property type="entry name" value="OS07G0114300 PROTEIN"/>
    <property type="match status" value="1"/>
</dbReference>
<evidence type="ECO:0000259" key="3">
    <source>
        <dbReference type="Pfam" id="PF12907"/>
    </source>
</evidence>
<sequence>MGNGAKAQMKRERNSKNAGGNKNSQLEVNKKAMNVICQVCRTSFLCTISIKALEEHCENKHGKSVKECFPGFEPIHKK</sequence>
<dbReference type="PANTHER" id="PTHR33788:SF1">
    <property type="entry name" value="ZINC-BINDING PROTEIN"/>
    <property type="match status" value="1"/>
</dbReference>
<dbReference type="Proteomes" id="UP000193922">
    <property type="component" value="Unassembled WGS sequence"/>
</dbReference>
<dbReference type="InterPro" id="IPR039713">
    <property type="entry name" value="At2g23090-like"/>
</dbReference>